<dbReference type="InterPro" id="IPR019261">
    <property type="entry name" value="PARG_cat_microbial"/>
</dbReference>
<dbReference type="InterPro" id="IPR043472">
    <property type="entry name" value="Macro_dom-like"/>
</dbReference>
<dbReference type="InParanoid" id="A0LKA8"/>
<dbReference type="Pfam" id="PF10021">
    <property type="entry name" value="PARG_cat_microb"/>
    <property type="match status" value="1"/>
</dbReference>
<dbReference type="AlphaFoldDB" id="A0LKA8"/>
<name>A0LKA8_SYNFM</name>
<reference evidence="2 3" key="1">
    <citation type="submission" date="2006-10" db="EMBL/GenBank/DDBJ databases">
        <title>Complete sequence of Syntrophobacter fumaroxidans MPOB.</title>
        <authorList>
            <consortium name="US DOE Joint Genome Institute"/>
            <person name="Copeland A."/>
            <person name="Lucas S."/>
            <person name="Lapidus A."/>
            <person name="Barry K."/>
            <person name="Detter J.C."/>
            <person name="Glavina del Rio T."/>
            <person name="Hammon N."/>
            <person name="Israni S."/>
            <person name="Pitluck S."/>
            <person name="Goltsman E.G."/>
            <person name="Martinez M."/>
            <person name="Schmutz J."/>
            <person name="Larimer F."/>
            <person name="Land M."/>
            <person name="Hauser L."/>
            <person name="Kyrpides N."/>
            <person name="Kim E."/>
            <person name="Boone D.R."/>
            <person name="Brockman F."/>
            <person name="Culley D."/>
            <person name="Ferry J."/>
            <person name="Gunsalus R."/>
            <person name="McInerney M.J."/>
            <person name="Morrison M."/>
            <person name="Plugge C."/>
            <person name="Rohlin L."/>
            <person name="Scholten J."/>
            <person name="Sieber J."/>
            <person name="Stams A.J.M."/>
            <person name="Worm P."/>
            <person name="Henstra A.M."/>
            <person name="Richardson P."/>
        </authorList>
    </citation>
    <scope>NUCLEOTIDE SEQUENCE [LARGE SCALE GENOMIC DNA]</scope>
    <source>
        <strain evidence="3">DSM 10017 / MPOB</strain>
    </source>
</reference>
<evidence type="ECO:0000313" key="3">
    <source>
        <dbReference type="Proteomes" id="UP000001784"/>
    </source>
</evidence>
<evidence type="ECO:0000313" key="2">
    <source>
        <dbReference type="EMBL" id="ABK17860.1"/>
    </source>
</evidence>
<dbReference type="RefSeq" id="WP_011699029.1">
    <property type="nucleotide sequence ID" value="NC_008554.1"/>
</dbReference>
<dbReference type="STRING" id="335543.Sfum_2178"/>
<sequence>MADRTIVKQLRISREKARALGEQTVAILSAGYYITESGVRVDIRRQVDAAVRGTVSYPPGKTPLGVSTRQGATMVEVRNETTLAAARALTASGLQTAALNFASATTPGGGFLQGARAQEEYLARSSALWACLRDNPMYAHHRAQRHPFYTDYVLHSPDVPVLRDDDGVLLEEPYLCSIITSPAVNAFQVWRYAPERISEISPVMKTRILKVLAVAIEHGHEAIVLGAWGCGAFGNDAGEIANLFRNALEADFRGAFERVVFAVADWSEDERFIGPFLRAFGGGQVRFA</sequence>
<dbReference type="HOGENOM" id="CLU_024412_4_1_7"/>
<protein>
    <recommendedName>
        <fullName evidence="1">Microbial-type PARG catalytic domain-containing protein</fullName>
    </recommendedName>
</protein>
<dbReference type="OrthoDB" id="9806181at2"/>
<dbReference type="eggNOG" id="COG4295">
    <property type="taxonomic scope" value="Bacteria"/>
</dbReference>
<proteinExistence type="predicted"/>
<dbReference type="KEGG" id="sfu:Sfum_2178"/>
<dbReference type="EMBL" id="CP000478">
    <property type="protein sequence ID" value="ABK17860.1"/>
    <property type="molecule type" value="Genomic_DNA"/>
</dbReference>
<dbReference type="Proteomes" id="UP000001784">
    <property type="component" value="Chromosome"/>
</dbReference>
<accession>A0LKA8</accession>
<feature type="domain" description="Microbial-type PARG catalytic" evidence="1">
    <location>
        <begin position="22"/>
        <end position="164"/>
    </location>
</feature>
<dbReference type="Gene3D" id="3.40.220.10">
    <property type="entry name" value="Leucine Aminopeptidase, subunit E, domain 1"/>
    <property type="match status" value="1"/>
</dbReference>
<dbReference type="PIRSF" id="PIRSF014899">
    <property type="entry name" value="UCP014899"/>
    <property type="match status" value="1"/>
</dbReference>
<dbReference type="NCBIfam" id="TIGR02452">
    <property type="entry name" value="TIGR02452 family protein"/>
    <property type="match status" value="1"/>
</dbReference>
<keyword evidence="3" id="KW-1185">Reference proteome</keyword>
<dbReference type="PANTHER" id="PTHR35596">
    <property type="entry name" value="DUF2263 DOMAIN-CONTAINING PROTEIN"/>
    <property type="match status" value="1"/>
</dbReference>
<dbReference type="PANTHER" id="PTHR35596:SF1">
    <property type="entry name" value="MICROBIAL-TYPE PARG CATALYTIC DOMAIN-CONTAINING PROTEIN"/>
    <property type="match status" value="1"/>
</dbReference>
<evidence type="ECO:0000259" key="1">
    <source>
        <dbReference type="Pfam" id="PF10021"/>
    </source>
</evidence>
<dbReference type="InterPro" id="IPR012664">
    <property type="entry name" value="CHP02452"/>
</dbReference>
<dbReference type="SUPFAM" id="SSF52949">
    <property type="entry name" value="Macro domain-like"/>
    <property type="match status" value="1"/>
</dbReference>
<organism evidence="2 3">
    <name type="scientific">Syntrophobacter fumaroxidans (strain DSM 10017 / MPOB)</name>
    <dbReference type="NCBI Taxonomy" id="335543"/>
    <lineage>
        <taxon>Bacteria</taxon>
        <taxon>Pseudomonadati</taxon>
        <taxon>Thermodesulfobacteriota</taxon>
        <taxon>Syntrophobacteria</taxon>
        <taxon>Syntrophobacterales</taxon>
        <taxon>Syntrophobacteraceae</taxon>
        <taxon>Syntrophobacter</taxon>
    </lineage>
</organism>
<gene>
    <name evidence="2" type="ordered locus">Sfum_2178</name>
</gene>